<dbReference type="PROSITE" id="PS51464">
    <property type="entry name" value="SIS"/>
    <property type="match status" value="1"/>
</dbReference>
<dbReference type="InterPro" id="IPR035461">
    <property type="entry name" value="GmhA/DiaA"/>
</dbReference>
<accession>A0A562VA56</accession>
<dbReference type="GO" id="GO:0016853">
    <property type="term" value="F:isomerase activity"/>
    <property type="evidence" value="ECO:0007669"/>
    <property type="project" value="UniProtKB-KW"/>
</dbReference>
<reference evidence="2 3" key="1">
    <citation type="journal article" date="2013" name="Stand. Genomic Sci.">
        <title>Genomic Encyclopedia of Type Strains, Phase I: The one thousand microbial genomes (KMG-I) project.</title>
        <authorList>
            <person name="Kyrpides N.C."/>
            <person name="Woyke T."/>
            <person name="Eisen J.A."/>
            <person name="Garrity G."/>
            <person name="Lilburn T.G."/>
            <person name="Beck B.J."/>
            <person name="Whitman W.B."/>
            <person name="Hugenholtz P."/>
            <person name="Klenk H.P."/>
        </authorList>
    </citation>
    <scope>NUCLEOTIDE SEQUENCE [LARGE SCALE GENOMIC DNA]</scope>
    <source>
        <strain evidence="2 3">DSM 45044</strain>
    </source>
</reference>
<name>A0A562VA56_9ACTN</name>
<evidence type="ECO:0000313" key="3">
    <source>
        <dbReference type="Proteomes" id="UP000321617"/>
    </source>
</evidence>
<dbReference type="RefSeq" id="WP_170283838.1">
    <property type="nucleotide sequence ID" value="NZ_BAABIJ010000001.1"/>
</dbReference>
<proteinExistence type="predicted"/>
<dbReference type="InterPro" id="IPR050099">
    <property type="entry name" value="SIS_GmhA/DiaA_subfam"/>
</dbReference>
<gene>
    <name evidence="2" type="ORF">LX16_0410</name>
</gene>
<dbReference type="InterPro" id="IPR001347">
    <property type="entry name" value="SIS_dom"/>
</dbReference>
<keyword evidence="3" id="KW-1185">Reference proteome</keyword>
<dbReference type="InterPro" id="IPR046348">
    <property type="entry name" value="SIS_dom_sf"/>
</dbReference>
<dbReference type="PANTHER" id="PTHR30390:SF6">
    <property type="entry name" value="DNAA INITIATOR-ASSOCIATING PROTEIN DIAA"/>
    <property type="match status" value="1"/>
</dbReference>
<keyword evidence="2" id="KW-0413">Isomerase</keyword>
<dbReference type="SUPFAM" id="SSF53697">
    <property type="entry name" value="SIS domain"/>
    <property type="match status" value="1"/>
</dbReference>
<dbReference type="CDD" id="cd05006">
    <property type="entry name" value="SIS_GmhA"/>
    <property type="match status" value="1"/>
</dbReference>
<protein>
    <submittedName>
        <fullName evidence="2">D-sedoheptulose 7-phosphate isomerase</fullName>
    </submittedName>
</protein>
<dbReference type="Gene3D" id="3.40.50.10490">
    <property type="entry name" value="Glucose-6-phosphate isomerase like protein, domain 1"/>
    <property type="match status" value="1"/>
</dbReference>
<sequence length="193" mass="20455">MTNPDSTVEEHWRELSATMTRMFDSADTVRHWGRHLVTVLGGGGRLLACGNGGSAAEAQHLTAELVGRFKDDRAPFSAIPLHADTSTVTAIVNDYGDQEVFARQVQAHGRPGDVLVVLSTSGRSQNAVAAAKIGQECGLTVWSLTGPTPNPLASASHEYIAVETTSVPTVQEAHLAIIHALCAVFDETLKQGS</sequence>
<evidence type="ECO:0000259" key="1">
    <source>
        <dbReference type="PROSITE" id="PS51464"/>
    </source>
</evidence>
<dbReference type="GO" id="GO:0097367">
    <property type="term" value="F:carbohydrate derivative binding"/>
    <property type="evidence" value="ECO:0007669"/>
    <property type="project" value="InterPro"/>
</dbReference>
<dbReference type="GO" id="GO:1901135">
    <property type="term" value="P:carbohydrate derivative metabolic process"/>
    <property type="evidence" value="ECO:0007669"/>
    <property type="project" value="InterPro"/>
</dbReference>
<dbReference type="Pfam" id="PF13580">
    <property type="entry name" value="SIS_2"/>
    <property type="match status" value="1"/>
</dbReference>
<dbReference type="PANTHER" id="PTHR30390">
    <property type="entry name" value="SEDOHEPTULOSE 7-PHOSPHATE ISOMERASE / DNAA INITIATOR-ASSOCIATING FACTOR FOR REPLICATION INITIATION"/>
    <property type="match status" value="1"/>
</dbReference>
<organism evidence="2 3">
    <name type="scientific">Stackebrandtia albiflava</name>
    <dbReference type="NCBI Taxonomy" id="406432"/>
    <lineage>
        <taxon>Bacteria</taxon>
        <taxon>Bacillati</taxon>
        <taxon>Actinomycetota</taxon>
        <taxon>Actinomycetes</taxon>
        <taxon>Glycomycetales</taxon>
        <taxon>Glycomycetaceae</taxon>
        <taxon>Stackebrandtia</taxon>
    </lineage>
</organism>
<comment type="caution">
    <text evidence="2">The sequence shown here is derived from an EMBL/GenBank/DDBJ whole genome shotgun (WGS) entry which is preliminary data.</text>
</comment>
<evidence type="ECO:0000313" key="2">
    <source>
        <dbReference type="EMBL" id="TWJ14721.1"/>
    </source>
</evidence>
<feature type="domain" description="SIS" evidence="1">
    <location>
        <begin position="36"/>
        <end position="191"/>
    </location>
</feature>
<dbReference type="AlphaFoldDB" id="A0A562VA56"/>
<dbReference type="EMBL" id="VLLL01000005">
    <property type="protein sequence ID" value="TWJ14721.1"/>
    <property type="molecule type" value="Genomic_DNA"/>
</dbReference>
<dbReference type="Proteomes" id="UP000321617">
    <property type="component" value="Unassembled WGS sequence"/>
</dbReference>